<feature type="transmembrane region" description="Helical" evidence="6">
    <location>
        <begin position="344"/>
        <end position="366"/>
    </location>
</feature>
<evidence type="ECO:0000313" key="9">
    <source>
        <dbReference type="EMBL" id="MBN7816949.1"/>
    </source>
</evidence>
<feature type="domain" description="MacB-like periplasmic core" evidence="8">
    <location>
        <begin position="466"/>
        <end position="617"/>
    </location>
</feature>
<feature type="transmembrane region" description="Helical" evidence="6">
    <location>
        <begin position="732"/>
        <end position="758"/>
    </location>
</feature>
<evidence type="ECO:0000256" key="2">
    <source>
        <dbReference type="ARBA" id="ARBA00022475"/>
    </source>
</evidence>
<evidence type="ECO:0000313" key="10">
    <source>
        <dbReference type="Proteomes" id="UP000664480"/>
    </source>
</evidence>
<evidence type="ECO:0000259" key="7">
    <source>
        <dbReference type="Pfam" id="PF02687"/>
    </source>
</evidence>
<gene>
    <name evidence="9" type="ORF">J0A69_16000</name>
</gene>
<evidence type="ECO:0000256" key="5">
    <source>
        <dbReference type="ARBA" id="ARBA00023136"/>
    </source>
</evidence>
<dbReference type="Pfam" id="PF12704">
    <property type="entry name" value="MacB_PCD"/>
    <property type="match status" value="2"/>
</dbReference>
<dbReference type="InterPro" id="IPR003838">
    <property type="entry name" value="ABC3_permease_C"/>
</dbReference>
<feature type="domain" description="ABC3 transporter permease C-terminal" evidence="7">
    <location>
        <begin position="691"/>
        <end position="805"/>
    </location>
</feature>
<name>A0ABS3CIM1_9BACT</name>
<comment type="subcellular location">
    <subcellularLocation>
        <location evidence="1">Cell membrane</location>
        <topology evidence="1">Multi-pass membrane protein</topology>
    </subcellularLocation>
</comment>
<evidence type="ECO:0000256" key="6">
    <source>
        <dbReference type="SAM" id="Phobius"/>
    </source>
</evidence>
<evidence type="ECO:0000256" key="1">
    <source>
        <dbReference type="ARBA" id="ARBA00004651"/>
    </source>
</evidence>
<sequence>MIGNYIKTSGRSLMRNKLFSFINIIGLAISMSVGLLLISFLMDLNSYDQFHENADRIYRVTNLESLKGEPEIKYPTTSLKTGKILREQVSGIEKVGILRDDFSGDVLLGNNSFPIKGFWAESSLFDIFTFPMLEGNPATALDHPYSVVLTESAANKFFGIGSAMGKAINLDSVDYQVTGIIKDIPFFSHLKFEALASLSTLEQIGVDGPDFENWTDSYSNFVFVLLKENADKRLLDSELQTIADHENQLVDPNGNSVRDIHLELLPMNEIVVGEDLARSEGLHYQVPHISTAVLWFLVSLAILVIASSCFNYTNLSLARAMRRFKEIGLRKTIGANKSQVWQQFLIEAVMISLSALFLSLILFLILKPQLINMAPGLQTLIKLDLSPKVFILFVGFALLVGVIAGVVPALIFSKVNAIDALKNVSPVKVFNPMSFRKTLMVIQYTFTLIFITTTVIGYVQYKNILEFDLGFTTENILNINMQGNKPESFMEEMRAIPEVVELSKSTIVTSIGNAWGGYMKYSSGEDSALVMTNPVDENYLNLHQYELLAGGNFKMYPVDPGSVREIIVNQELLRRFQIAGNNPEQAIGEVVTFSNHAWQDREMTIVGVIRDFHYGKIDNQIEPVAFMFWTPENPLMINAKILPGDIQGTLGRIKEAWNKVDPSHPFQASFYKDAIEQAYSELSVMIKIIGFLSILAISIASMGLFGMVVYTTETKVKEVGIRKVMGASSLNLIFLLAKDFIWLLSVSAFVALPLTYLFFERYILTNFPYHEPVRLFELFAGLIAVILIAFLMIGSQTIKASQTNPAKVLKSE</sequence>
<feature type="transmembrane region" description="Helical" evidence="6">
    <location>
        <begin position="778"/>
        <end position="798"/>
    </location>
</feature>
<dbReference type="PANTHER" id="PTHR30572:SF18">
    <property type="entry name" value="ABC-TYPE MACROLIDE FAMILY EXPORT SYSTEM PERMEASE COMPONENT 2"/>
    <property type="match status" value="1"/>
</dbReference>
<evidence type="ECO:0000256" key="4">
    <source>
        <dbReference type="ARBA" id="ARBA00022989"/>
    </source>
</evidence>
<protein>
    <submittedName>
        <fullName evidence="9">ABC transporter permease</fullName>
    </submittedName>
</protein>
<feature type="domain" description="ABC3 transporter permease C-terminal" evidence="7">
    <location>
        <begin position="299"/>
        <end position="416"/>
    </location>
</feature>
<feature type="transmembrane region" description="Helical" evidence="6">
    <location>
        <begin position="21"/>
        <end position="42"/>
    </location>
</feature>
<dbReference type="PANTHER" id="PTHR30572">
    <property type="entry name" value="MEMBRANE COMPONENT OF TRANSPORTER-RELATED"/>
    <property type="match status" value="1"/>
</dbReference>
<accession>A0ABS3CIM1</accession>
<evidence type="ECO:0000256" key="3">
    <source>
        <dbReference type="ARBA" id="ARBA00022692"/>
    </source>
</evidence>
<dbReference type="Proteomes" id="UP000664480">
    <property type="component" value="Unassembled WGS sequence"/>
</dbReference>
<keyword evidence="5 6" id="KW-0472">Membrane</keyword>
<proteinExistence type="predicted"/>
<dbReference type="EMBL" id="JAFKCU010000003">
    <property type="protein sequence ID" value="MBN7816949.1"/>
    <property type="molecule type" value="Genomic_DNA"/>
</dbReference>
<feature type="transmembrane region" description="Helical" evidence="6">
    <location>
        <begin position="389"/>
        <end position="412"/>
    </location>
</feature>
<keyword evidence="4 6" id="KW-1133">Transmembrane helix</keyword>
<organism evidence="9 10">
    <name type="scientific">Algoriphagus pacificus</name>
    <dbReference type="NCBI Taxonomy" id="2811234"/>
    <lineage>
        <taxon>Bacteria</taxon>
        <taxon>Pseudomonadati</taxon>
        <taxon>Bacteroidota</taxon>
        <taxon>Cytophagia</taxon>
        <taxon>Cytophagales</taxon>
        <taxon>Cyclobacteriaceae</taxon>
        <taxon>Algoriphagus</taxon>
    </lineage>
</organism>
<feature type="transmembrane region" description="Helical" evidence="6">
    <location>
        <begin position="292"/>
        <end position="313"/>
    </location>
</feature>
<evidence type="ECO:0000259" key="8">
    <source>
        <dbReference type="Pfam" id="PF12704"/>
    </source>
</evidence>
<keyword evidence="2" id="KW-1003">Cell membrane</keyword>
<dbReference type="InterPro" id="IPR025857">
    <property type="entry name" value="MacB_PCD"/>
</dbReference>
<dbReference type="Pfam" id="PF02687">
    <property type="entry name" value="FtsX"/>
    <property type="match status" value="2"/>
</dbReference>
<dbReference type="InterPro" id="IPR050250">
    <property type="entry name" value="Macrolide_Exporter_MacB"/>
</dbReference>
<keyword evidence="3 6" id="KW-0812">Transmembrane</keyword>
<reference evidence="9 10" key="1">
    <citation type="submission" date="2021-03" db="EMBL/GenBank/DDBJ databases">
        <title>novel species isolated from a fishpond in China.</title>
        <authorList>
            <person name="Lu H."/>
            <person name="Cai Z."/>
        </authorList>
    </citation>
    <scope>NUCLEOTIDE SEQUENCE [LARGE SCALE GENOMIC DNA]</scope>
    <source>
        <strain evidence="9 10">YJ13C</strain>
    </source>
</reference>
<feature type="transmembrane region" description="Helical" evidence="6">
    <location>
        <begin position="441"/>
        <end position="461"/>
    </location>
</feature>
<comment type="caution">
    <text evidence="9">The sequence shown here is derived from an EMBL/GenBank/DDBJ whole genome shotgun (WGS) entry which is preliminary data.</text>
</comment>
<feature type="transmembrane region" description="Helical" evidence="6">
    <location>
        <begin position="688"/>
        <end position="711"/>
    </location>
</feature>
<feature type="domain" description="MacB-like periplasmic core" evidence="8">
    <location>
        <begin position="20"/>
        <end position="240"/>
    </location>
</feature>
<keyword evidence="10" id="KW-1185">Reference proteome</keyword>